<proteinExistence type="predicted"/>
<feature type="region of interest" description="Disordered" evidence="1">
    <location>
        <begin position="1"/>
        <end position="43"/>
    </location>
</feature>
<dbReference type="CDD" id="cd05382">
    <property type="entry name" value="CAP_GAPR1-like"/>
    <property type="match status" value="1"/>
</dbReference>
<protein>
    <submittedName>
        <fullName evidence="4">SCP domain-containing protein</fullName>
    </submittedName>
</protein>
<feature type="compositionally biased region" description="Basic and acidic residues" evidence="1">
    <location>
        <begin position="67"/>
        <end position="77"/>
    </location>
</feature>
<feature type="compositionally biased region" description="Basic residues" evidence="1">
    <location>
        <begin position="1"/>
        <end position="13"/>
    </location>
</feature>
<accession>A0A915EJ62</accession>
<sequence>MRRLFGSKKRQIHKSQSAHEGRRNKVNESQPGTSNGGILLTPSRTFDASRNYRSIDFDRTSSGYRSSTDENRFDPELDRSMMQTITDSKYENRRPKFTAVVDANFQRQCLEAHNLVRQKYGSPALIWSQELADLAKTWAIKLADRGRILYPELPGIGENILLNVDETGDHLTTGSELVALWATEAEYLDFSKPRWNSKCKNFTQVLWRSSIEMGVARFWNTAKNCLAVVAFYRPAGNSNAPGEFAINLPSKSEVPDDARSATQLESLIYSMNRATLNDGYFLSSNSTPARFPPAARHYSSPPRT</sequence>
<evidence type="ECO:0000259" key="2">
    <source>
        <dbReference type="SMART" id="SM00198"/>
    </source>
</evidence>
<evidence type="ECO:0000313" key="3">
    <source>
        <dbReference type="Proteomes" id="UP000887574"/>
    </source>
</evidence>
<feature type="region of interest" description="Disordered" evidence="1">
    <location>
        <begin position="58"/>
        <end position="77"/>
    </location>
</feature>
<dbReference type="Pfam" id="PF00188">
    <property type="entry name" value="CAP"/>
    <property type="match status" value="1"/>
</dbReference>
<dbReference type="PRINTS" id="PR00837">
    <property type="entry name" value="V5TPXLIKE"/>
</dbReference>
<feature type="domain" description="SCP" evidence="2">
    <location>
        <begin position="104"/>
        <end position="240"/>
    </location>
</feature>
<evidence type="ECO:0000256" key="1">
    <source>
        <dbReference type="SAM" id="MobiDB-lite"/>
    </source>
</evidence>
<reference evidence="4" key="1">
    <citation type="submission" date="2022-11" db="UniProtKB">
        <authorList>
            <consortium name="WormBaseParasite"/>
        </authorList>
    </citation>
    <scope>IDENTIFICATION</scope>
</reference>
<dbReference type="InterPro" id="IPR014044">
    <property type="entry name" value="CAP_dom"/>
</dbReference>
<dbReference type="PANTHER" id="PTHR10334">
    <property type="entry name" value="CYSTEINE-RICH SECRETORY PROTEIN-RELATED"/>
    <property type="match status" value="1"/>
</dbReference>
<name>A0A915EJ62_9BILA</name>
<dbReference type="Gene3D" id="3.40.33.10">
    <property type="entry name" value="CAP"/>
    <property type="match status" value="1"/>
</dbReference>
<dbReference type="FunFam" id="3.40.33.10:FF:000010">
    <property type="entry name" value="Predicted protein"/>
    <property type="match status" value="1"/>
</dbReference>
<dbReference type="Proteomes" id="UP000887574">
    <property type="component" value="Unplaced"/>
</dbReference>
<keyword evidence="3" id="KW-1185">Reference proteome</keyword>
<dbReference type="AlphaFoldDB" id="A0A915EJ62"/>
<evidence type="ECO:0000313" key="4">
    <source>
        <dbReference type="WBParaSite" id="jg6456"/>
    </source>
</evidence>
<dbReference type="InterPro" id="IPR001283">
    <property type="entry name" value="CRISP-related"/>
</dbReference>
<feature type="compositionally biased region" description="Basic and acidic residues" evidence="1">
    <location>
        <begin position="17"/>
        <end position="26"/>
    </location>
</feature>
<dbReference type="WBParaSite" id="jg6456">
    <property type="protein sequence ID" value="jg6456"/>
    <property type="gene ID" value="jg6456"/>
</dbReference>
<dbReference type="InterPro" id="IPR034113">
    <property type="entry name" value="SCP_GAPR1-like"/>
</dbReference>
<dbReference type="InterPro" id="IPR035940">
    <property type="entry name" value="CAP_sf"/>
</dbReference>
<organism evidence="3 4">
    <name type="scientific">Ditylenchus dipsaci</name>
    <dbReference type="NCBI Taxonomy" id="166011"/>
    <lineage>
        <taxon>Eukaryota</taxon>
        <taxon>Metazoa</taxon>
        <taxon>Ecdysozoa</taxon>
        <taxon>Nematoda</taxon>
        <taxon>Chromadorea</taxon>
        <taxon>Rhabditida</taxon>
        <taxon>Tylenchina</taxon>
        <taxon>Tylenchomorpha</taxon>
        <taxon>Sphaerularioidea</taxon>
        <taxon>Anguinidae</taxon>
        <taxon>Anguininae</taxon>
        <taxon>Ditylenchus</taxon>
    </lineage>
</organism>
<dbReference type="SUPFAM" id="SSF55797">
    <property type="entry name" value="PR-1-like"/>
    <property type="match status" value="1"/>
</dbReference>
<dbReference type="SMART" id="SM00198">
    <property type="entry name" value="SCP"/>
    <property type="match status" value="1"/>
</dbReference>